<dbReference type="Pfam" id="PF08530">
    <property type="entry name" value="PepX_C"/>
    <property type="match status" value="1"/>
</dbReference>
<dbReference type="Gene3D" id="2.60.120.260">
    <property type="entry name" value="Galactose-binding domain-like"/>
    <property type="match status" value="1"/>
</dbReference>
<keyword evidence="3" id="KW-1185">Reference proteome</keyword>
<organism evidence="2 3">
    <name type="scientific">Rhinocladiella mackenziei CBS 650.93</name>
    <dbReference type="NCBI Taxonomy" id="1442369"/>
    <lineage>
        <taxon>Eukaryota</taxon>
        <taxon>Fungi</taxon>
        <taxon>Dikarya</taxon>
        <taxon>Ascomycota</taxon>
        <taxon>Pezizomycotina</taxon>
        <taxon>Eurotiomycetes</taxon>
        <taxon>Chaetothyriomycetidae</taxon>
        <taxon>Chaetothyriales</taxon>
        <taxon>Herpotrichiellaceae</taxon>
        <taxon>Rhinocladiella</taxon>
    </lineage>
</organism>
<evidence type="ECO:0000259" key="1">
    <source>
        <dbReference type="SMART" id="SM00939"/>
    </source>
</evidence>
<dbReference type="Proteomes" id="UP000053617">
    <property type="component" value="Unassembled WGS sequence"/>
</dbReference>
<gene>
    <name evidence="2" type="ORF">Z518_02121</name>
</gene>
<feature type="domain" description="Xaa-Pro dipeptidyl-peptidase C-terminal" evidence="1">
    <location>
        <begin position="20"/>
        <end position="253"/>
    </location>
</feature>
<dbReference type="GO" id="GO:0008239">
    <property type="term" value="F:dipeptidyl-peptidase activity"/>
    <property type="evidence" value="ECO:0007669"/>
    <property type="project" value="InterPro"/>
</dbReference>
<dbReference type="EMBL" id="KN847476">
    <property type="protein sequence ID" value="KIX07468.1"/>
    <property type="molecule type" value="Genomic_DNA"/>
</dbReference>
<dbReference type="HOGENOM" id="CLU_1038803_0_0_1"/>
<dbReference type="STRING" id="1442369.A0A0D2HAH5"/>
<name>A0A0D2HAH5_9EURO</name>
<dbReference type="VEuPathDB" id="FungiDB:Z518_02121"/>
<evidence type="ECO:0000313" key="2">
    <source>
        <dbReference type="EMBL" id="KIX07468.1"/>
    </source>
</evidence>
<dbReference type="SUPFAM" id="SSF49785">
    <property type="entry name" value="Galactose-binding domain-like"/>
    <property type="match status" value="1"/>
</dbReference>
<accession>A0A0D2HAH5</accession>
<sequence length="268" mass="29906">MAGDHCRETCQPHVRERERAHILKGEDSGWDKVPRVKYITRGRYGCRSFLYDSQWPPVDTQRKSFALDAPARTDSQFAVIATSGRPKKRLGSAVTFITPPFERNTLVAGQSIVKLFLSVKGASDTDLFLGLRYISKDGHEILFDGILDSPNLLVAYGHQRLSLRKPDDKISHGDFLYTDGSVSEPVKEGEIVEVHVMLSPISVIVEKGGRLVLEVSSRNVENSYCYIMNDPNDRKTGGVVKIHTGESHPSELMLPFQPVELRGMPEGI</sequence>
<dbReference type="RefSeq" id="XP_013274604.1">
    <property type="nucleotide sequence ID" value="XM_013419150.1"/>
</dbReference>
<dbReference type="InterPro" id="IPR013736">
    <property type="entry name" value="Xaa-Pro_dipept_C"/>
</dbReference>
<dbReference type="GeneID" id="25290192"/>
<dbReference type="SMART" id="SM00939">
    <property type="entry name" value="PepX_C"/>
    <property type="match status" value="1"/>
</dbReference>
<reference evidence="2 3" key="1">
    <citation type="submission" date="2015-01" db="EMBL/GenBank/DDBJ databases">
        <title>The Genome Sequence of Rhinocladiella mackenzie CBS 650.93.</title>
        <authorList>
            <consortium name="The Broad Institute Genomics Platform"/>
            <person name="Cuomo C."/>
            <person name="de Hoog S."/>
            <person name="Gorbushina A."/>
            <person name="Stielow B."/>
            <person name="Teixiera M."/>
            <person name="Abouelleil A."/>
            <person name="Chapman S.B."/>
            <person name="Priest M."/>
            <person name="Young S.K."/>
            <person name="Wortman J."/>
            <person name="Nusbaum C."/>
            <person name="Birren B."/>
        </authorList>
    </citation>
    <scope>NUCLEOTIDE SEQUENCE [LARGE SCALE GENOMIC DNA]</scope>
    <source>
        <strain evidence="2 3">CBS 650.93</strain>
    </source>
</reference>
<evidence type="ECO:0000313" key="3">
    <source>
        <dbReference type="Proteomes" id="UP000053617"/>
    </source>
</evidence>
<proteinExistence type="predicted"/>
<dbReference type="OrthoDB" id="416441at2759"/>
<dbReference type="AlphaFoldDB" id="A0A0D2HAH5"/>
<protein>
    <recommendedName>
        <fullName evidence="1">Xaa-Pro dipeptidyl-peptidase C-terminal domain-containing protein</fullName>
    </recommendedName>
</protein>
<dbReference type="InterPro" id="IPR008979">
    <property type="entry name" value="Galactose-bd-like_sf"/>
</dbReference>